<keyword evidence="1" id="KW-0812">Transmembrane</keyword>
<keyword evidence="2" id="KW-0732">Signal</keyword>
<sequence>MDGRSMAVNSVALLALLLRIATVAGQGEREVLPCYTCTYIEGGDDSCYKDPDNSGSVPITDCKRGKGQCCIISRTDATDKLGTPKSLYRGCVENCDPKKIGKMEVTPSFSDTNYKTYCKDPRCNNGPGNVKPGTGGGGGKFIDGIEGINSAFSHHAVWGLVVLLLFGIYQAYNYH</sequence>
<proteinExistence type="predicted"/>
<reference evidence="4" key="1">
    <citation type="submission" date="2025-08" db="UniProtKB">
        <authorList>
            <consortium name="RefSeq"/>
        </authorList>
    </citation>
    <scope>IDENTIFICATION</scope>
    <source>
        <tissue evidence="4">Whole organism</tissue>
    </source>
</reference>
<dbReference type="KEGG" id="hazt:108667179"/>
<dbReference type="AlphaFoldDB" id="A0A8B7N8P5"/>
<protein>
    <submittedName>
        <fullName evidence="4">Uncharacterized protein LOC108667179</fullName>
    </submittedName>
</protein>
<dbReference type="GeneID" id="108667179"/>
<evidence type="ECO:0000313" key="4">
    <source>
        <dbReference type="RefSeq" id="XP_018009659.1"/>
    </source>
</evidence>
<organism evidence="3 4">
    <name type="scientific">Hyalella azteca</name>
    <name type="common">Amphipod</name>
    <dbReference type="NCBI Taxonomy" id="294128"/>
    <lineage>
        <taxon>Eukaryota</taxon>
        <taxon>Metazoa</taxon>
        <taxon>Ecdysozoa</taxon>
        <taxon>Arthropoda</taxon>
        <taxon>Crustacea</taxon>
        <taxon>Multicrustacea</taxon>
        <taxon>Malacostraca</taxon>
        <taxon>Eumalacostraca</taxon>
        <taxon>Peracarida</taxon>
        <taxon>Amphipoda</taxon>
        <taxon>Senticaudata</taxon>
        <taxon>Talitrida</taxon>
        <taxon>Talitroidea</taxon>
        <taxon>Hyalellidae</taxon>
        <taxon>Hyalella</taxon>
    </lineage>
</organism>
<keyword evidence="1" id="KW-1133">Transmembrane helix</keyword>
<keyword evidence="3" id="KW-1185">Reference proteome</keyword>
<feature type="chain" id="PRO_5034195445" evidence="2">
    <location>
        <begin position="26"/>
        <end position="175"/>
    </location>
</feature>
<feature type="signal peptide" evidence="2">
    <location>
        <begin position="1"/>
        <end position="25"/>
    </location>
</feature>
<evidence type="ECO:0000256" key="2">
    <source>
        <dbReference type="SAM" id="SignalP"/>
    </source>
</evidence>
<feature type="transmembrane region" description="Helical" evidence="1">
    <location>
        <begin position="155"/>
        <end position="172"/>
    </location>
</feature>
<dbReference type="Proteomes" id="UP000694843">
    <property type="component" value="Unplaced"/>
</dbReference>
<name>A0A8B7N8P5_HYAAZ</name>
<keyword evidence="1" id="KW-0472">Membrane</keyword>
<dbReference type="RefSeq" id="XP_018009659.1">
    <property type="nucleotide sequence ID" value="XM_018154170.2"/>
</dbReference>
<evidence type="ECO:0000256" key="1">
    <source>
        <dbReference type="SAM" id="Phobius"/>
    </source>
</evidence>
<evidence type="ECO:0000313" key="3">
    <source>
        <dbReference type="Proteomes" id="UP000694843"/>
    </source>
</evidence>
<accession>A0A8B7N8P5</accession>
<dbReference type="OrthoDB" id="6396582at2759"/>
<gene>
    <name evidence="4" type="primary">LOC108667179</name>
</gene>